<dbReference type="GO" id="GO:0004659">
    <property type="term" value="F:prenyltransferase activity"/>
    <property type="evidence" value="ECO:0007669"/>
    <property type="project" value="InterPro"/>
</dbReference>
<feature type="compositionally biased region" description="Polar residues" evidence="10">
    <location>
        <begin position="963"/>
        <end position="975"/>
    </location>
</feature>
<dbReference type="CDD" id="cd13962">
    <property type="entry name" value="PT_UbiA_UBIAD1"/>
    <property type="match status" value="1"/>
</dbReference>
<dbReference type="InterPro" id="IPR036534">
    <property type="entry name" value="GAR_dom_sf"/>
</dbReference>
<keyword evidence="7 11" id="KW-0472">Membrane</keyword>
<dbReference type="SUPFAM" id="SSF143575">
    <property type="entry name" value="GAS2 domain-like"/>
    <property type="match status" value="1"/>
</dbReference>
<organism evidence="13 14">
    <name type="scientific">Symbiodinium pilosum</name>
    <name type="common">Dinoflagellate</name>
    <dbReference type="NCBI Taxonomy" id="2952"/>
    <lineage>
        <taxon>Eukaryota</taxon>
        <taxon>Sar</taxon>
        <taxon>Alveolata</taxon>
        <taxon>Dinophyceae</taxon>
        <taxon>Suessiales</taxon>
        <taxon>Symbiodiniaceae</taxon>
        <taxon>Symbiodinium</taxon>
    </lineage>
</organism>
<dbReference type="PANTHER" id="PTHR13929">
    <property type="entry name" value="1,4-DIHYDROXY-2-NAPHTHOATE OCTAPRENYLTRANSFERASE"/>
    <property type="match status" value="1"/>
</dbReference>
<reference evidence="13" key="1">
    <citation type="submission" date="2021-02" db="EMBL/GenBank/DDBJ databases">
        <authorList>
            <person name="Dougan E. K."/>
            <person name="Rhodes N."/>
            <person name="Thang M."/>
            <person name="Chan C."/>
        </authorList>
    </citation>
    <scope>NUCLEOTIDE SEQUENCE</scope>
</reference>
<evidence type="ECO:0000313" key="14">
    <source>
        <dbReference type="Proteomes" id="UP000649617"/>
    </source>
</evidence>
<dbReference type="GO" id="GO:0009234">
    <property type="term" value="P:menaquinone biosynthetic process"/>
    <property type="evidence" value="ECO:0007669"/>
    <property type="project" value="TreeGrafter"/>
</dbReference>
<feature type="compositionally biased region" description="Basic and acidic residues" evidence="10">
    <location>
        <begin position="916"/>
        <end position="926"/>
    </location>
</feature>
<dbReference type="Pfam" id="PF01040">
    <property type="entry name" value="UbiA"/>
    <property type="match status" value="1"/>
</dbReference>
<comment type="subcellular location">
    <subcellularLocation>
        <location evidence="2">Cytoplasm</location>
        <location evidence="2">Cytoskeleton</location>
    </subcellularLocation>
    <subcellularLocation>
        <location evidence="1">Membrane</location>
        <topology evidence="1">Multi-pass membrane protein</topology>
    </subcellularLocation>
</comment>
<evidence type="ECO:0000259" key="12">
    <source>
        <dbReference type="PROSITE" id="PS51460"/>
    </source>
</evidence>
<dbReference type="Proteomes" id="UP000649617">
    <property type="component" value="Unassembled WGS sequence"/>
</dbReference>
<evidence type="ECO:0000256" key="10">
    <source>
        <dbReference type="SAM" id="MobiDB-lite"/>
    </source>
</evidence>
<dbReference type="GO" id="GO:0016020">
    <property type="term" value="C:membrane"/>
    <property type="evidence" value="ECO:0007669"/>
    <property type="project" value="UniProtKB-SubCell"/>
</dbReference>
<feature type="region of interest" description="Disordered" evidence="10">
    <location>
        <begin position="912"/>
        <end position="994"/>
    </location>
</feature>
<evidence type="ECO:0000256" key="5">
    <source>
        <dbReference type="ARBA" id="ARBA00022692"/>
    </source>
</evidence>
<evidence type="ECO:0000256" key="8">
    <source>
        <dbReference type="ARBA" id="ARBA00023212"/>
    </source>
</evidence>
<evidence type="ECO:0000256" key="6">
    <source>
        <dbReference type="ARBA" id="ARBA00022989"/>
    </source>
</evidence>
<feature type="transmembrane region" description="Helical" evidence="11">
    <location>
        <begin position="396"/>
        <end position="429"/>
    </location>
</feature>
<dbReference type="GO" id="GO:0042371">
    <property type="term" value="P:vitamin K biosynthetic process"/>
    <property type="evidence" value="ECO:0007669"/>
    <property type="project" value="TreeGrafter"/>
</dbReference>
<evidence type="ECO:0000256" key="11">
    <source>
        <dbReference type="SAM" id="Phobius"/>
    </source>
</evidence>
<evidence type="ECO:0000256" key="2">
    <source>
        <dbReference type="ARBA" id="ARBA00004245"/>
    </source>
</evidence>
<proteinExistence type="predicted"/>
<keyword evidence="6 11" id="KW-1133">Transmembrane helix</keyword>
<feature type="non-terminal residue" evidence="13">
    <location>
        <position position="994"/>
    </location>
</feature>
<dbReference type="PANTHER" id="PTHR13929:SF0">
    <property type="entry name" value="UBIA PRENYLTRANSFERASE DOMAIN-CONTAINING PROTEIN 1"/>
    <property type="match status" value="1"/>
</dbReference>
<feature type="region of interest" description="Disordered" evidence="10">
    <location>
        <begin position="596"/>
        <end position="633"/>
    </location>
</feature>
<evidence type="ECO:0000256" key="7">
    <source>
        <dbReference type="ARBA" id="ARBA00023136"/>
    </source>
</evidence>
<feature type="transmembrane region" description="Helical" evidence="11">
    <location>
        <begin position="217"/>
        <end position="237"/>
    </location>
</feature>
<protein>
    <submittedName>
        <fullName evidence="13">Ubiad1 protein</fullName>
    </submittedName>
</protein>
<feature type="compositionally biased region" description="Basic and acidic residues" evidence="10">
    <location>
        <begin position="723"/>
        <end position="740"/>
    </location>
</feature>
<feature type="transmembrane region" description="Helical" evidence="11">
    <location>
        <begin position="26"/>
        <end position="46"/>
    </location>
</feature>
<name>A0A812WBX4_SYMPI</name>
<accession>A0A812WBX4</accession>
<dbReference type="InterPro" id="IPR026046">
    <property type="entry name" value="UBIAD1"/>
</dbReference>
<feature type="transmembrane region" description="Helical" evidence="11">
    <location>
        <begin position="325"/>
        <end position="344"/>
    </location>
</feature>
<dbReference type="Gene3D" id="3.30.920.20">
    <property type="entry name" value="Gas2-like domain"/>
    <property type="match status" value="1"/>
</dbReference>
<dbReference type="EMBL" id="CAJNIZ010043530">
    <property type="protein sequence ID" value="CAE7662377.1"/>
    <property type="molecule type" value="Genomic_DNA"/>
</dbReference>
<feature type="domain" description="GAR" evidence="12">
    <location>
        <begin position="800"/>
        <end position="874"/>
    </location>
</feature>
<feature type="coiled-coil region" evidence="9">
    <location>
        <begin position="645"/>
        <end position="679"/>
    </location>
</feature>
<dbReference type="InterPro" id="IPR003108">
    <property type="entry name" value="GAR_dom"/>
</dbReference>
<dbReference type="Pfam" id="PF02187">
    <property type="entry name" value="GAS2"/>
    <property type="match status" value="1"/>
</dbReference>
<dbReference type="Gene3D" id="1.20.5.1700">
    <property type="match status" value="1"/>
</dbReference>
<feature type="compositionally biased region" description="Low complexity" evidence="10">
    <location>
        <begin position="743"/>
        <end position="754"/>
    </location>
</feature>
<feature type="compositionally biased region" description="Low complexity" evidence="10">
    <location>
        <begin position="596"/>
        <end position="609"/>
    </location>
</feature>
<evidence type="ECO:0000256" key="1">
    <source>
        <dbReference type="ARBA" id="ARBA00004141"/>
    </source>
</evidence>
<keyword evidence="5 11" id="KW-0812">Transmembrane</keyword>
<feature type="transmembrane region" description="Helical" evidence="11">
    <location>
        <begin position="351"/>
        <end position="369"/>
    </location>
</feature>
<dbReference type="AlphaFoldDB" id="A0A812WBX4"/>
<evidence type="ECO:0000256" key="9">
    <source>
        <dbReference type="SAM" id="Coils"/>
    </source>
</evidence>
<dbReference type="GO" id="GO:0008017">
    <property type="term" value="F:microtubule binding"/>
    <property type="evidence" value="ECO:0007669"/>
    <property type="project" value="InterPro"/>
</dbReference>
<comment type="caution">
    <text evidence="13">The sequence shown here is derived from an EMBL/GenBank/DDBJ whole genome shotgun (WGS) entry which is preliminary data.</text>
</comment>
<sequence length="994" mass="107324">GVGASQTDVPSSTAASLLKNRSAKDFFARLGFVGIFVTENIMHAIHFEFEVDHMVSPAVAPLPREFAVSLHLVHIIFGLFGAIFVLVSGFDTAGRTALTKGTSMMLVFMATITWTWWINRQGVVYWHLDPVPFWDVNCSAEKRNRTVHILKNISIVGALTMLQQMAKYESKDSPGRPSFLEGLITALRPWSFAGIIGPYLVLLAVLRCLLHVELPGYTIVFVLLVSLLAVQATANLVNSYKDFEKGIDTVESAGDRTLVDGLVSPTMLKALAAIALLWWLIFFFWSVLATNFSLTVLSWATVGTLLAFGYTAGPAPLKYIGLGDLTVFICFGPGVITYCSVVLVGTVMWQALLLTAPASLYVVGILHANNYRDIEVDSMGGARTVAILLGPKASLVYYNVLVLGAHILALVFGWICGCYGVAGTIFVLPQSLWLCVRIRRPHLLRDQDEETAKSMMMFSVALALGILSMPGESLSALSMGICALVTFVLKVAVPHMSQVVRGASRVEGLGAPMCSAAPSSPALQPPRRVATASVAAPSATASWAPAANTPAPVATAYPAQPAPTANSGQACQPGTAEVLRAGSVACSVTLPVKVSSESSGSAHAGASLSTEAAARGEDHTGTSGGTQQAYASEGSVAASAGDATVGALRSEIEGLRAELDVLRALLDEGLQQRQEAERSQNALISKVEQLSNCKLHAQQQMREAHTEMQWLRGELARCHRHARSEELETWPEDKIDREPPRTASWSPPKKSASSPPSPGRHRARANPAQNCAALGSDATFQCGKGMSRSSSYKGASYEPAPHTDEVDEMWRCALQRFPQHPHWCLVKEKRCVYRMGSQHGKKIVCRVTHGGLQVRVGGGWMAALPFLERYGPTHMGQKNGEDLQYNCTNVDLPPSMERLLVPTKSWAQRIGISKTPDLREQRRLQVDAEDDPPEANARTRSMSQKRMAWSHLATAPDGLGHASQATSEGEGSQALQPLPWPGHTRCRQTERGKL</sequence>
<feature type="region of interest" description="Disordered" evidence="10">
    <location>
        <begin position="723"/>
        <end position="766"/>
    </location>
</feature>
<evidence type="ECO:0000313" key="13">
    <source>
        <dbReference type="EMBL" id="CAE7662377.1"/>
    </source>
</evidence>
<dbReference type="PROSITE" id="PS51460">
    <property type="entry name" value="GAR"/>
    <property type="match status" value="1"/>
</dbReference>
<keyword evidence="4" id="KW-0808">Transferase</keyword>
<evidence type="ECO:0000256" key="4">
    <source>
        <dbReference type="ARBA" id="ARBA00022679"/>
    </source>
</evidence>
<feature type="transmembrane region" description="Helical" evidence="11">
    <location>
        <begin position="292"/>
        <end position="313"/>
    </location>
</feature>
<evidence type="ECO:0000256" key="3">
    <source>
        <dbReference type="ARBA" id="ARBA00022490"/>
    </source>
</evidence>
<gene>
    <name evidence="13" type="primary">ubiad1</name>
    <name evidence="13" type="ORF">SPIL2461_LOCUS18016</name>
</gene>
<keyword evidence="9" id="KW-0175">Coiled coil</keyword>
<feature type="transmembrane region" description="Helical" evidence="11">
    <location>
        <begin position="97"/>
        <end position="118"/>
    </location>
</feature>
<dbReference type="GO" id="GO:0005856">
    <property type="term" value="C:cytoskeleton"/>
    <property type="evidence" value="ECO:0007669"/>
    <property type="project" value="UniProtKB-SubCell"/>
</dbReference>
<dbReference type="OrthoDB" id="203513at2759"/>
<feature type="transmembrane region" description="Helical" evidence="11">
    <location>
        <begin position="266"/>
        <end position="285"/>
    </location>
</feature>
<dbReference type="InterPro" id="IPR000537">
    <property type="entry name" value="UbiA_prenyltransferase"/>
</dbReference>
<feature type="transmembrane region" description="Helical" evidence="11">
    <location>
        <begin position="190"/>
        <end position="210"/>
    </location>
</feature>
<keyword evidence="8" id="KW-0206">Cytoskeleton</keyword>
<keyword evidence="14" id="KW-1185">Reference proteome</keyword>
<keyword evidence="3" id="KW-0963">Cytoplasm</keyword>
<feature type="transmembrane region" description="Helical" evidence="11">
    <location>
        <begin position="66"/>
        <end position="90"/>
    </location>
</feature>